<dbReference type="Proteomes" id="UP000272400">
    <property type="component" value="Unassembled WGS sequence"/>
</dbReference>
<dbReference type="InterPro" id="IPR007278">
    <property type="entry name" value="DUF397"/>
</dbReference>
<evidence type="ECO:0000313" key="3">
    <source>
        <dbReference type="Proteomes" id="UP000272400"/>
    </source>
</evidence>
<dbReference type="OrthoDB" id="3481589at2"/>
<name>A0A3N1D7Y7_9ACTN</name>
<protein>
    <submittedName>
        <fullName evidence="2">Uncharacterized protein DUF397</fullName>
    </submittedName>
</protein>
<accession>A0A3N1D7Y7</accession>
<evidence type="ECO:0000259" key="1">
    <source>
        <dbReference type="Pfam" id="PF04149"/>
    </source>
</evidence>
<organism evidence="2 3">
    <name type="scientific">Actinocorallia herbida</name>
    <dbReference type="NCBI Taxonomy" id="58109"/>
    <lineage>
        <taxon>Bacteria</taxon>
        <taxon>Bacillati</taxon>
        <taxon>Actinomycetota</taxon>
        <taxon>Actinomycetes</taxon>
        <taxon>Streptosporangiales</taxon>
        <taxon>Thermomonosporaceae</taxon>
        <taxon>Actinocorallia</taxon>
    </lineage>
</organism>
<reference evidence="2 3" key="1">
    <citation type="submission" date="2018-11" db="EMBL/GenBank/DDBJ databases">
        <title>Sequencing the genomes of 1000 actinobacteria strains.</title>
        <authorList>
            <person name="Klenk H.-P."/>
        </authorList>
    </citation>
    <scope>NUCLEOTIDE SEQUENCE [LARGE SCALE GENOMIC DNA]</scope>
    <source>
        <strain evidence="2 3">DSM 44254</strain>
    </source>
</reference>
<feature type="domain" description="DUF397" evidence="1">
    <location>
        <begin position="4"/>
        <end position="57"/>
    </location>
</feature>
<gene>
    <name evidence="2" type="ORF">EDD29_7349</name>
</gene>
<comment type="caution">
    <text evidence="2">The sequence shown here is derived from an EMBL/GenBank/DDBJ whole genome shotgun (WGS) entry which is preliminary data.</text>
</comment>
<dbReference type="AlphaFoldDB" id="A0A3N1D7Y7"/>
<dbReference type="EMBL" id="RJKE01000001">
    <property type="protein sequence ID" value="ROO89644.1"/>
    <property type="molecule type" value="Genomic_DNA"/>
</dbReference>
<dbReference type="Pfam" id="PF04149">
    <property type="entry name" value="DUF397"/>
    <property type="match status" value="1"/>
</dbReference>
<keyword evidence="3" id="KW-1185">Reference proteome</keyword>
<proteinExistence type="predicted"/>
<sequence length="60" mass="6671">MRTEWRKSSHSGMVNDNACVELARLPDAIGVRDSKHPASGHLALGRRAFTGLLHEVKHRP</sequence>
<evidence type="ECO:0000313" key="2">
    <source>
        <dbReference type="EMBL" id="ROO89644.1"/>
    </source>
</evidence>